<comment type="caution">
    <text evidence="3">The sequence shown here is derived from an EMBL/GenBank/DDBJ whole genome shotgun (WGS) entry which is preliminary data.</text>
</comment>
<dbReference type="Gene3D" id="1.10.3210.10">
    <property type="entry name" value="Hypothetical protein af1432"/>
    <property type="match status" value="1"/>
</dbReference>
<feature type="compositionally biased region" description="Polar residues" evidence="1">
    <location>
        <begin position="1"/>
        <end position="22"/>
    </location>
</feature>
<keyword evidence="4" id="KW-1185">Reference proteome</keyword>
<dbReference type="EMBL" id="JALLPJ020000755">
    <property type="protein sequence ID" value="KAL3783680.1"/>
    <property type="molecule type" value="Genomic_DNA"/>
</dbReference>
<organism evidence="3 4">
    <name type="scientific">Cyclotella atomus</name>
    <dbReference type="NCBI Taxonomy" id="382360"/>
    <lineage>
        <taxon>Eukaryota</taxon>
        <taxon>Sar</taxon>
        <taxon>Stramenopiles</taxon>
        <taxon>Ochrophyta</taxon>
        <taxon>Bacillariophyta</taxon>
        <taxon>Coscinodiscophyceae</taxon>
        <taxon>Thalassiosirophycidae</taxon>
        <taxon>Stephanodiscales</taxon>
        <taxon>Stephanodiscaceae</taxon>
        <taxon>Cyclotella</taxon>
    </lineage>
</organism>
<dbReference type="CDD" id="cd00077">
    <property type="entry name" value="HDc"/>
    <property type="match status" value="1"/>
</dbReference>
<reference evidence="3 4" key="1">
    <citation type="submission" date="2024-10" db="EMBL/GenBank/DDBJ databases">
        <title>Updated reference genomes for cyclostephanoid diatoms.</title>
        <authorList>
            <person name="Roberts W.R."/>
            <person name="Alverson A.J."/>
        </authorList>
    </citation>
    <scope>NUCLEOTIDE SEQUENCE [LARGE SCALE GENOMIC DNA]</scope>
    <source>
        <strain evidence="3 4">AJA010-31</strain>
    </source>
</reference>
<feature type="region of interest" description="Disordered" evidence="1">
    <location>
        <begin position="645"/>
        <end position="678"/>
    </location>
</feature>
<dbReference type="Proteomes" id="UP001530400">
    <property type="component" value="Unassembled WGS sequence"/>
</dbReference>
<dbReference type="AlphaFoldDB" id="A0ABD3P628"/>
<name>A0ABD3P628_9STRA</name>
<dbReference type="PANTHER" id="PTHR11373">
    <property type="entry name" value="DEOXYNUCLEOSIDE TRIPHOSPHATE TRIPHOSPHOHYDROLASE"/>
    <property type="match status" value="1"/>
</dbReference>
<evidence type="ECO:0000313" key="4">
    <source>
        <dbReference type="Proteomes" id="UP001530400"/>
    </source>
</evidence>
<dbReference type="SMART" id="SM00471">
    <property type="entry name" value="HDc"/>
    <property type="match status" value="1"/>
</dbReference>
<dbReference type="InterPro" id="IPR003607">
    <property type="entry name" value="HD/PDEase_dom"/>
</dbReference>
<evidence type="ECO:0000259" key="2">
    <source>
        <dbReference type="SMART" id="SM00471"/>
    </source>
</evidence>
<proteinExistence type="predicted"/>
<dbReference type="InterPro" id="IPR006674">
    <property type="entry name" value="HD_domain"/>
</dbReference>
<dbReference type="Pfam" id="PF01966">
    <property type="entry name" value="HD"/>
    <property type="match status" value="1"/>
</dbReference>
<feature type="domain" description="HD/PDEase" evidence="2">
    <location>
        <begin position="103"/>
        <end position="322"/>
    </location>
</feature>
<feature type="region of interest" description="Disordered" evidence="1">
    <location>
        <begin position="1"/>
        <end position="37"/>
    </location>
</feature>
<accession>A0ABD3P628</accession>
<dbReference type="PANTHER" id="PTHR11373:SF4">
    <property type="entry name" value="DEOXYNUCLEOSIDE TRIPHOSPHATE TRIPHOSPHOHYDROLASE SAMHD1"/>
    <property type="match status" value="1"/>
</dbReference>
<gene>
    <name evidence="3" type="ORF">ACHAWO_008838</name>
</gene>
<evidence type="ECO:0000256" key="1">
    <source>
        <dbReference type="SAM" id="MobiDB-lite"/>
    </source>
</evidence>
<feature type="compositionally biased region" description="Polar residues" evidence="1">
    <location>
        <begin position="650"/>
        <end position="661"/>
    </location>
</feature>
<dbReference type="InterPro" id="IPR050135">
    <property type="entry name" value="dGTPase-like"/>
</dbReference>
<protein>
    <recommendedName>
        <fullName evidence="2">HD/PDEase domain-containing protein</fullName>
    </recommendedName>
</protein>
<sequence>MKTTPSRPIKNGQKQSNASTPTTRHRPMLNGAKSPSRGLRKVTYADESFLVRPMSRDERNVNDEIHDWFPIPPAIHAILDTVAVQRLGSLMQLGVARMTYPCCTHTRKEHSLGVMCLSGKMAMTIMKHQPKLGLTQMDVLCIMVAGLLHDLGHGAFSHAFEVFIVKTRKRERDHPELYQLRNERFKKEFGIDIPPLPEKYAHEETSLMMVDFVLANLGLQIDWDNLEKPLKQIGNGLDAERFGLVQDDSDEVVPFTSRDFVFIKECIFGKPLESAHAPTDEREFVGRGKDKQFLYQIVNNKFNGYDMDRADYFERDSSAAKKESANYVILIREARVTCATCPIPSKCHQCKDKMEPGEHLMLCHPNKLLGNAINFFNQRIKNHDEIYTHKKTVSAEMVLIDLLLAADMEYDMLLATQNDDPDGLPVQPQFHNFLYAKLPISRAWMYPRLFARFDDSIIGIIENKVVDGGPKAFPRLRQLLKRFRGHDFYKCVGEIEIEVVGGPEMWQLTEDEIKQDIMSEKVTFDGGDVLLRLNEDDFIVEKRELHCGSKEHNPVSQMRFYSKQDVPKLKNTPDELPVAVEVDEACLPMNTLKSFIKRSIRLYSRSSEKNEFITHVFENWISHKEERMGAPPGCLMKIFAVEEGDGEEGNGSQPVLLTQDDSFAASPTPKRVKRKLGL</sequence>
<dbReference type="Gene3D" id="3.30.70.2760">
    <property type="match status" value="1"/>
</dbReference>
<evidence type="ECO:0000313" key="3">
    <source>
        <dbReference type="EMBL" id="KAL3783680.1"/>
    </source>
</evidence>
<dbReference type="SUPFAM" id="SSF109604">
    <property type="entry name" value="HD-domain/PDEase-like"/>
    <property type="match status" value="1"/>
</dbReference>